<dbReference type="EMBL" id="JADBEM010000001">
    <property type="protein sequence ID" value="MBE1613229.1"/>
    <property type="molecule type" value="Genomic_DNA"/>
</dbReference>
<protein>
    <submittedName>
        <fullName evidence="1">Nuclease with RNAse H fold</fullName>
    </submittedName>
</protein>
<reference evidence="1" key="1">
    <citation type="submission" date="2020-10" db="EMBL/GenBank/DDBJ databases">
        <title>Sequencing the genomes of 1000 actinobacteria strains.</title>
        <authorList>
            <person name="Klenk H.-P."/>
        </authorList>
    </citation>
    <scope>NUCLEOTIDE SEQUENCE</scope>
    <source>
        <strain evidence="1">DSM 45354</strain>
    </source>
</reference>
<proteinExistence type="predicted"/>
<dbReference type="InterPro" id="IPR007362">
    <property type="entry name" value="DUF429"/>
</dbReference>
<name>A0A927N6U6_9ACTN</name>
<keyword evidence="2" id="KW-1185">Reference proteome</keyword>
<dbReference type="AlphaFoldDB" id="A0A927N6U6"/>
<dbReference type="RefSeq" id="WP_202896963.1">
    <property type="nucleotide sequence ID" value="NZ_JADBEM010000001.1"/>
</dbReference>
<dbReference type="Pfam" id="PF04250">
    <property type="entry name" value="DUF429"/>
    <property type="match status" value="1"/>
</dbReference>
<evidence type="ECO:0000313" key="1">
    <source>
        <dbReference type="EMBL" id="MBE1613229.1"/>
    </source>
</evidence>
<gene>
    <name evidence="1" type="ORF">HEB94_010077</name>
</gene>
<organism evidence="1 2">
    <name type="scientific">Actinopolymorpha pittospori</name>
    <dbReference type="NCBI Taxonomy" id="648752"/>
    <lineage>
        <taxon>Bacteria</taxon>
        <taxon>Bacillati</taxon>
        <taxon>Actinomycetota</taxon>
        <taxon>Actinomycetes</taxon>
        <taxon>Propionibacteriales</taxon>
        <taxon>Actinopolymorphaceae</taxon>
        <taxon>Actinopolymorpha</taxon>
    </lineage>
</organism>
<evidence type="ECO:0000313" key="2">
    <source>
        <dbReference type="Proteomes" id="UP000638648"/>
    </source>
</evidence>
<comment type="caution">
    <text evidence="1">The sequence shown here is derived from an EMBL/GenBank/DDBJ whole genome shotgun (WGS) entry which is preliminary data.</text>
</comment>
<accession>A0A927N6U6</accession>
<dbReference type="Proteomes" id="UP000638648">
    <property type="component" value="Unassembled WGS sequence"/>
</dbReference>
<sequence length="245" mass="26376">MGVDLAAEATKTAVAMIDWSRGRASVREVRVGADDDLVLRAVMEAEKAGIDCPFGWPDTFVEFVRAHRDGDVVVPEELAGSAWRRGLAYRVTDEVVRRETGLIPLSVAADLIGHTAMRCAGILAKLARAGTPVDRSGAGIVVEVYPAATLKTWHLPYRRYKGRENLAHLSEILDALLGAAPWLDLGRHDETCRRWDDAFDAVVAALAARAASLGLVGTPTPEEAASARTEGWIAVPTCTLDALRP</sequence>